<evidence type="ECO:0000256" key="8">
    <source>
        <dbReference type="ARBA" id="ARBA00034078"/>
    </source>
</evidence>
<dbReference type="Proteomes" id="UP000063429">
    <property type="component" value="Chromosome"/>
</dbReference>
<keyword evidence="6" id="KW-0408">Iron</keyword>
<evidence type="ECO:0000256" key="7">
    <source>
        <dbReference type="ARBA" id="ARBA00023014"/>
    </source>
</evidence>
<comment type="cofactor">
    <cofactor evidence="8">
        <name>[2Fe-2S] cluster</name>
        <dbReference type="ChEBI" id="CHEBI:190135"/>
    </cofactor>
</comment>
<evidence type="ECO:0000256" key="2">
    <source>
        <dbReference type="ARBA" id="ARBA00022448"/>
    </source>
</evidence>
<dbReference type="CDD" id="cd00207">
    <property type="entry name" value="fer2"/>
    <property type="match status" value="1"/>
</dbReference>
<evidence type="ECO:0000259" key="9">
    <source>
        <dbReference type="PROSITE" id="PS51085"/>
    </source>
</evidence>
<accession>A0ABN4I496</accession>
<dbReference type="Gene3D" id="3.10.20.30">
    <property type="match status" value="1"/>
</dbReference>
<comment type="similarity">
    <text evidence="1">Belongs to the 2Fe2S plant-type ferredoxin family.</text>
</comment>
<dbReference type="PANTHER" id="PTHR43112">
    <property type="entry name" value="FERREDOXIN"/>
    <property type="match status" value="1"/>
</dbReference>
<dbReference type="RefSeq" id="WP_053201853.1">
    <property type="nucleotide sequence ID" value="NZ_CP011409.1"/>
</dbReference>
<name>A0ABN4I496_9BURK</name>
<dbReference type="EMBL" id="CP011409">
    <property type="protein sequence ID" value="AKZ65587.1"/>
    <property type="molecule type" value="Genomic_DNA"/>
</dbReference>
<feature type="domain" description="2Fe-2S ferredoxin-type" evidence="9">
    <location>
        <begin position="10"/>
        <end position="99"/>
    </location>
</feature>
<sequence>MDEPIPKHAYKVSLLPSGLEFEAGAESSLLQAALRAQIRLPSSCRNGTCRTCLCMLKSGEISYQIDWPGLTREEKAEGYLLPCVAVAESDLVIDAPDALSLK</sequence>
<keyword evidence="2" id="KW-0813">Transport</keyword>
<keyword evidence="3" id="KW-0001">2Fe-2S</keyword>
<evidence type="ECO:0000256" key="4">
    <source>
        <dbReference type="ARBA" id="ARBA00022723"/>
    </source>
</evidence>
<keyword evidence="4" id="KW-0479">Metal-binding</keyword>
<dbReference type="InterPro" id="IPR001041">
    <property type="entry name" value="2Fe-2S_ferredoxin-type"/>
</dbReference>
<dbReference type="PROSITE" id="PS51085">
    <property type="entry name" value="2FE2S_FER_2"/>
    <property type="match status" value="1"/>
</dbReference>
<reference evidence="11" key="1">
    <citation type="journal article" date="2015" name="Genome Announc.">
        <title>Complete Genome Sequence of Herbaspirillum hiltneri N3 (DSM 17495), Isolated from Surface-Sterilized Wheat Roots.</title>
        <authorList>
            <person name="Guizelini D."/>
            <person name="Saizaki P.M."/>
            <person name="Coimbra N.A."/>
            <person name="Weiss V.A."/>
            <person name="Faoro H."/>
            <person name="Sfeir M.Z."/>
            <person name="Baura V.A."/>
            <person name="Monteiro R.A."/>
            <person name="Chubatsu L.S."/>
            <person name="Souza E.M."/>
            <person name="Cruz L.M."/>
            <person name="Pedrosa F.O."/>
            <person name="Raittz R.T."/>
            <person name="Marchaukoski J.N."/>
            <person name="Steffens M.B."/>
        </authorList>
    </citation>
    <scope>NUCLEOTIDE SEQUENCE [LARGE SCALE GENOMIC DNA]</scope>
    <source>
        <strain evidence="11">N3</strain>
    </source>
</reference>
<keyword evidence="5" id="KW-0249">Electron transport</keyword>
<evidence type="ECO:0000256" key="1">
    <source>
        <dbReference type="ARBA" id="ARBA00007874"/>
    </source>
</evidence>
<dbReference type="SUPFAM" id="SSF54292">
    <property type="entry name" value="2Fe-2S ferredoxin-like"/>
    <property type="match status" value="1"/>
</dbReference>
<proteinExistence type="inferred from homology"/>
<evidence type="ECO:0000256" key="6">
    <source>
        <dbReference type="ARBA" id="ARBA00023004"/>
    </source>
</evidence>
<organism evidence="10 11">
    <name type="scientific">Herbaspirillum hiltneri N3</name>
    <dbReference type="NCBI Taxonomy" id="1262470"/>
    <lineage>
        <taxon>Bacteria</taxon>
        <taxon>Pseudomonadati</taxon>
        <taxon>Pseudomonadota</taxon>
        <taxon>Betaproteobacteria</taxon>
        <taxon>Burkholderiales</taxon>
        <taxon>Oxalobacteraceae</taxon>
        <taxon>Herbaspirillum</taxon>
    </lineage>
</organism>
<dbReference type="InterPro" id="IPR012675">
    <property type="entry name" value="Beta-grasp_dom_sf"/>
</dbReference>
<evidence type="ECO:0000256" key="5">
    <source>
        <dbReference type="ARBA" id="ARBA00022982"/>
    </source>
</evidence>
<dbReference type="InterPro" id="IPR036010">
    <property type="entry name" value="2Fe-2S_ferredoxin-like_sf"/>
</dbReference>
<dbReference type="PANTHER" id="PTHR43112:SF3">
    <property type="entry name" value="FERREDOXIN-2, CHLOROPLASTIC"/>
    <property type="match status" value="1"/>
</dbReference>
<gene>
    <name evidence="10" type="ORF">F506_22430</name>
</gene>
<evidence type="ECO:0000313" key="11">
    <source>
        <dbReference type="Proteomes" id="UP000063429"/>
    </source>
</evidence>
<evidence type="ECO:0000256" key="3">
    <source>
        <dbReference type="ARBA" id="ARBA00022714"/>
    </source>
</evidence>
<dbReference type="Pfam" id="PF00111">
    <property type="entry name" value="Fer2"/>
    <property type="match status" value="1"/>
</dbReference>
<protein>
    <submittedName>
        <fullName evidence="10">Membrane protein</fullName>
    </submittedName>
</protein>
<evidence type="ECO:0000313" key="10">
    <source>
        <dbReference type="EMBL" id="AKZ65587.1"/>
    </source>
</evidence>
<keyword evidence="7" id="KW-0411">Iron-sulfur</keyword>
<keyword evidence="11" id="KW-1185">Reference proteome</keyword>